<feature type="coiled-coil region" evidence="2">
    <location>
        <begin position="301"/>
        <end position="338"/>
    </location>
</feature>
<dbReference type="InterPro" id="IPR039986">
    <property type="entry name" value="CFAP210"/>
</dbReference>
<name>A0A7S4A7V2_9STRA</name>
<feature type="coiled-coil region" evidence="2">
    <location>
        <begin position="220"/>
        <end position="250"/>
    </location>
</feature>
<keyword evidence="1 2" id="KW-0175">Coiled coil</keyword>
<dbReference type="AlphaFoldDB" id="A0A7S4A7V2"/>
<reference evidence="6" key="2">
    <citation type="submission" date="2021-11" db="EMBL/GenBank/DDBJ databases">
        <authorList>
            <consortium name="Genoscope - CEA"/>
            <person name="William W."/>
        </authorList>
    </citation>
    <scope>NUCLEOTIDE SEQUENCE</scope>
</reference>
<evidence type="ECO:0000313" key="6">
    <source>
        <dbReference type="EMBL" id="CAH0376634.1"/>
    </source>
</evidence>
<sequence length="475" mass="56476">MRTTRRKAAAPLCISGNEMERLRSFTRPPPKKEEDLRNEHLKKLSEERVKNWPNTLAAQRKKKEQWKEIRAAEEEAYRVKVDNEERELREAAAAKAYAKAKYLKFENQDKTKFLRAQQLYSDCVYERQEQIREKEVMKLWEKEKEKAYHEDVMRHVAEGDRREAAELEARKLKNAVICKQQQAQLAEFRENYLERLRIEKRDGELIQKKVASNLKEDVRAREEEAIKQQLKRNENKLANEELKKLRLEAAVEDQIIDARVKKEVKRKEYYDAEIKKQKARMFAEKQRIKQRLIDNATRNLMNQMAADESALEEQVEAMRKKEDDLEALKQRNIKEQKLAIDQACKSAMARRAREREEDERQTAEMVKAWRAKNKEIDDEAEADEKRRHDELMDLKKTQYEQREQYRARVRQERADRLSGDTGEANRILQEDLEFRQEAQREIDKAKAAGRPWYMLQKAKEAKERALFPSGGSGKA</sequence>
<dbReference type="PANTHER" id="PTHR28663:SF1">
    <property type="entry name" value="CILIA- AND FLAGELLA- ASSOCIATED PROTEIN 210"/>
    <property type="match status" value="1"/>
</dbReference>
<evidence type="ECO:0000256" key="2">
    <source>
        <dbReference type="SAM" id="Coils"/>
    </source>
</evidence>
<accession>A0A7S4A7V2</accession>
<feature type="region of interest" description="Disordered" evidence="3">
    <location>
        <begin position="377"/>
        <end position="424"/>
    </location>
</feature>
<dbReference type="InterPro" id="IPR043597">
    <property type="entry name" value="TPH_dom"/>
</dbReference>
<proteinExistence type="predicted"/>
<evidence type="ECO:0000259" key="4">
    <source>
        <dbReference type="Pfam" id="PF13868"/>
    </source>
</evidence>
<gene>
    <name evidence="5" type="ORF">PCAL00307_LOCUS22126</name>
    <name evidence="6" type="ORF">PECAL_5P12370</name>
</gene>
<dbReference type="Pfam" id="PF13868">
    <property type="entry name" value="TPH"/>
    <property type="match status" value="1"/>
</dbReference>
<dbReference type="PANTHER" id="PTHR28663">
    <property type="entry name" value="COILED-COIL DOMAIN-CONTAINING PROTEIN 173"/>
    <property type="match status" value="1"/>
</dbReference>
<feature type="domain" description="Trichohyalin-plectin-homology" evidence="4">
    <location>
        <begin position="106"/>
        <end position="448"/>
    </location>
</feature>
<evidence type="ECO:0000313" key="7">
    <source>
        <dbReference type="Proteomes" id="UP000789595"/>
    </source>
</evidence>
<feature type="compositionally biased region" description="Basic and acidic residues" evidence="3">
    <location>
        <begin position="383"/>
        <end position="418"/>
    </location>
</feature>
<dbReference type="Proteomes" id="UP000789595">
    <property type="component" value="Unassembled WGS sequence"/>
</dbReference>
<dbReference type="EMBL" id="HBIW01025657">
    <property type="protein sequence ID" value="CAE0706675.1"/>
    <property type="molecule type" value="Transcribed_RNA"/>
</dbReference>
<organism evidence="5">
    <name type="scientific">Pelagomonas calceolata</name>
    <dbReference type="NCBI Taxonomy" id="35677"/>
    <lineage>
        <taxon>Eukaryota</taxon>
        <taxon>Sar</taxon>
        <taxon>Stramenopiles</taxon>
        <taxon>Ochrophyta</taxon>
        <taxon>Pelagophyceae</taxon>
        <taxon>Pelagomonadales</taxon>
        <taxon>Pelagomonadaceae</taxon>
        <taxon>Pelagomonas</taxon>
    </lineage>
</organism>
<evidence type="ECO:0000256" key="1">
    <source>
        <dbReference type="ARBA" id="ARBA00023054"/>
    </source>
</evidence>
<reference evidence="5" key="1">
    <citation type="submission" date="2021-01" db="EMBL/GenBank/DDBJ databases">
        <authorList>
            <person name="Corre E."/>
            <person name="Pelletier E."/>
            <person name="Niang G."/>
            <person name="Scheremetjew M."/>
            <person name="Finn R."/>
            <person name="Kale V."/>
            <person name="Holt S."/>
            <person name="Cochrane G."/>
            <person name="Meng A."/>
            <person name="Brown T."/>
            <person name="Cohen L."/>
        </authorList>
    </citation>
    <scope>NUCLEOTIDE SEQUENCE</scope>
    <source>
        <strain evidence="5">CCMP1756</strain>
    </source>
</reference>
<evidence type="ECO:0000313" key="5">
    <source>
        <dbReference type="EMBL" id="CAE0706675.1"/>
    </source>
</evidence>
<keyword evidence="7" id="KW-1185">Reference proteome</keyword>
<protein>
    <recommendedName>
        <fullName evidence="4">Trichohyalin-plectin-homology domain-containing protein</fullName>
    </recommendedName>
</protein>
<evidence type="ECO:0000256" key="3">
    <source>
        <dbReference type="SAM" id="MobiDB-lite"/>
    </source>
</evidence>
<dbReference type="OrthoDB" id="331765at2759"/>
<dbReference type="EMBL" id="CAKKNE010000005">
    <property type="protein sequence ID" value="CAH0376634.1"/>
    <property type="molecule type" value="Genomic_DNA"/>
</dbReference>
<feature type="coiled-coil region" evidence="2">
    <location>
        <begin position="56"/>
        <end position="101"/>
    </location>
</feature>